<dbReference type="Proteomes" id="UP001500067">
    <property type="component" value="Unassembled WGS sequence"/>
</dbReference>
<evidence type="ECO:0000256" key="2">
    <source>
        <dbReference type="ARBA" id="ARBA00023002"/>
    </source>
</evidence>
<dbReference type="InterPro" id="IPR002347">
    <property type="entry name" value="SDR_fam"/>
</dbReference>
<dbReference type="EMBL" id="BAABFA010000017">
    <property type="protein sequence ID" value="GAA4467622.1"/>
    <property type="molecule type" value="Genomic_DNA"/>
</dbReference>
<dbReference type="InterPro" id="IPR036291">
    <property type="entry name" value="NAD(P)-bd_dom_sf"/>
</dbReference>
<sequence>MTILVTGGASGLGEAITRTLAAAGHTVCFTYASSQARAMELQAARPGSRAIHCDFTSAASVEALLTAIPTLNIDVLVNNANGRIHKDHFYKMDADVFRSSFEHNVLPTLRITQEAIKVFRKKKFGKIVNIISAAIINKPPFGYSEYIANKAYLLSMSKSWANEYIRFNITSNSISPGFMLTNITSDTDERIVEQIKDAHPLKQLLQPMEVANAVKFYVEASQQINGTNLVINAGADIA</sequence>
<keyword evidence="2" id="KW-0560">Oxidoreductase</keyword>
<evidence type="ECO:0000256" key="1">
    <source>
        <dbReference type="ARBA" id="ARBA00006484"/>
    </source>
</evidence>
<keyword evidence="4" id="KW-1185">Reference proteome</keyword>
<accession>A0ABP8NHX2</accession>
<dbReference type="PRINTS" id="PR00081">
    <property type="entry name" value="GDHRDH"/>
</dbReference>
<comment type="similarity">
    <text evidence="1">Belongs to the short-chain dehydrogenases/reductases (SDR) family.</text>
</comment>
<reference evidence="4" key="1">
    <citation type="journal article" date="2019" name="Int. J. Syst. Evol. Microbiol.">
        <title>The Global Catalogue of Microorganisms (GCM) 10K type strain sequencing project: providing services to taxonomists for standard genome sequencing and annotation.</title>
        <authorList>
            <consortium name="The Broad Institute Genomics Platform"/>
            <consortium name="The Broad Institute Genome Sequencing Center for Infectious Disease"/>
            <person name="Wu L."/>
            <person name="Ma J."/>
        </authorList>
    </citation>
    <scope>NUCLEOTIDE SEQUENCE [LARGE SCALE GENOMIC DNA]</scope>
    <source>
        <strain evidence="4">JCM 32105</strain>
    </source>
</reference>
<gene>
    <name evidence="3" type="primary">fabG_2</name>
    <name evidence="3" type="ORF">GCM10023093_23820</name>
</gene>
<dbReference type="Gene3D" id="3.40.50.720">
    <property type="entry name" value="NAD(P)-binding Rossmann-like Domain"/>
    <property type="match status" value="1"/>
</dbReference>
<evidence type="ECO:0000313" key="4">
    <source>
        <dbReference type="Proteomes" id="UP001500067"/>
    </source>
</evidence>
<dbReference type="Pfam" id="PF13561">
    <property type="entry name" value="adh_short_C2"/>
    <property type="match status" value="1"/>
</dbReference>
<organism evidence="3 4">
    <name type="scientific">Nemorincola caseinilytica</name>
    <dbReference type="NCBI Taxonomy" id="2054315"/>
    <lineage>
        <taxon>Bacteria</taxon>
        <taxon>Pseudomonadati</taxon>
        <taxon>Bacteroidota</taxon>
        <taxon>Chitinophagia</taxon>
        <taxon>Chitinophagales</taxon>
        <taxon>Chitinophagaceae</taxon>
        <taxon>Nemorincola</taxon>
    </lineage>
</organism>
<protein>
    <submittedName>
        <fullName evidence="3">3-oxoacyl-[acyl-carrier-protein] reductase</fullName>
    </submittedName>
</protein>
<dbReference type="RefSeq" id="WP_345083485.1">
    <property type="nucleotide sequence ID" value="NZ_BAABFA010000017.1"/>
</dbReference>
<evidence type="ECO:0000313" key="3">
    <source>
        <dbReference type="EMBL" id="GAA4467622.1"/>
    </source>
</evidence>
<dbReference type="SUPFAM" id="SSF51735">
    <property type="entry name" value="NAD(P)-binding Rossmann-fold domains"/>
    <property type="match status" value="1"/>
</dbReference>
<comment type="caution">
    <text evidence="3">The sequence shown here is derived from an EMBL/GenBank/DDBJ whole genome shotgun (WGS) entry which is preliminary data.</text>
</comment>
<dbReference type="PANTHER" id="PTHR42760">
    <property type="entry name" value="SHORT-CHAIN DEHYDROGENASES/REDUCTASES FAMILY MEMBER"/>
    <property type="match status" value="1"/>
</dbReference>
<dbReference type="PANTHER" id="PTHR42760:SF133">
    <property type="entry name" value="3-OXOACYL-[ACYL-CARRIER-PROTEIN] REDUCTASE"/>
    <property type="match status" value="1"/>
</dbReference>
<dbReference type="PRINTS" id="PR00080">
    <property type="entry name" value="SDRFAMILY"/>
</dbReference>
<proteinExistence type="inferred from homology"/>
<dbReference type="CDD" id="cd05233">
    <property type="entry name" value="SDR_c"/>
    <property type="match status" value="1"/>
</dbReference>
<name>A0ABP8NHX2_9BACT</name>